<evidence type="ECO:0000256" key="4">
    <source>
        <dbReference type="ARBA" id="ARBA00023136"/>
    </source>
</evidence>
<evidence type="ECO:0000259" key="8">
    <source>
        <dbReference type="Pfam" id="PF20684"/>
    </source>
</evidence>
<dbReference type="InterPro" id="IPR049326">
    <property type="entry name" value="Rhodopsin_dom_fungi"/>
</dbReference>
<dbReference type="RefSeq" id="XP_024740063.1">
    <property type="nucleotide sequence ID" value="XM_024879671.1"/>
</dbReference>
<protein>
    <recommendedName>
        <fullName evidence="8">Rhodopsin domain-containing protein</fullName>
    </recommendedName>
</protein>
<evidence type="ECO:0000256" key="7">
    <source>
        <dbReference type="SAM" id="Phobius"/>
    </source>
</evidence>
<comment type="subcellular location">
    <subcellularLocation>
        <location evidence="1">Membrane</location>
        <topology evidence="1">Multi-pass membrane protein</topology>
    </subcellularLocation>
</comment>
<evidence type="ECO:0000256" key="5">
    <source>
        <dbReference type="ARBA" id="ARBA00038359"/>
    </source>
</evidence>
<feature type="transmembrane region" description="Helical" evidence="7">
    <location>
        <begin position="56"/>
        <end position="77"/>
    </location>
</feature>
<comment type="similarity">
    <text evidence="5">Belongs to the SAT4 family.</text>
</comment>
<dbReference type="GeneID" id="36587748"/>
<dbReference type="InParanoid" id="A0A2J6TJG1"/>
<feature type="transmembrane region" description="Helical" evidence="7">
    <location>
        <begin position="197"/>
        <end position="219"/>
    </location>
</feature>
<organism evidence="9 10">
    <name type="scientific">Hyaloscypha bicolor E</name>
    <dbReference type="NCBI Taxonomy" id="1095630"/>
    <lineage>
        <taxon>Eukaryota</taxon>
        <taxon>Fungi</taxon>
        <taxon>Dikarya</taxon>
        <taxon>Ascomycota</taxon>
        <taxon>Pezizomycotina</taxon>
        <taxon>Leotiomycetes</taxon>
        <taxon>Helotiales</taxon>
        <taxon>Hyaloscyphaceae</taxon>
        <taxon>Hyaloscypha</taxon>
        <taxon>Hyaloscypha bicolor</taxon>
    </lineage>
</organism>
<dbReference type="STRING" id="1095630.A0A2J6TJG1"/>
<accession>A0A2J6TJG1</accession>
<evidence type="ECO:0000313" key="10">
    <source>
        <dbReference type="Proteomes" id="UP000235371"/>
    </source>
</evidence>
<evidence type="ECO:0000256" key="1">
    <source>
        <dbReference type="ARBA" id="ARBA00004141"/>
    </source>
</evidence>
<name>A0A2J6TJG1_9HELO</name>
<feature type="transmembrane region" description="Helical" evidence="7">
    <location>
        <begin position="114"/>
        <end position="136"/>
    </location>
</feature>
<dbReference type="PANTHER" id="PTHR33048">
    <property type="entry name" value="PTH11-LIKE INTEGRAL MEMBRANE PROTEIN (AFU_ORTHOLOGUE AFUA_5G11245)"/>
    <property type="match status" value="1"/>
</dbReference>
<feature type="compositionally biased region" description="Polar residues" evidence="6">
    <location>
        <begin position="334"/>
        <end position="345"/>
    </location>
</feature>
<keyword evidence="2 7" id="KW-0812">Transmembrane</keyword>
<proteinExistence type="inferred from homology"/>
<dbReference type="OrthoDB" id="2988756at2759"/>
<evidence type="ECO:0000313" key="9">
    <source>
        <dbReference type="EMBL" id="PMD63159.1"/>
    </source>
</evidence>
<evidence type="ECO:0000256" key="6">
    <source>
        <dbReference type="SAM" id="MobiDB-lite"/>
    </source>
</evidence>
<feature type="transmembrane region" description="Helical" evidence="7">
    <location>
        <begin position="231"/>
        <end position="253"/>
    </location>
</feature>
<feature type="compositionally biased region" description="Gly residues" evidence="6">
    <location>
        <begin position="316"/>
        <end position="325"/>
    </location>
</feature>
<dbReference type="Proteomes" id="UP000235371">
    <property type="component" value="Unassembled WGS sequence"/>
</dbReference>
<keyword evidence="3 7" id="KW-1133">Transmembrane helix</keyword>
<dbReference type="InterPro" id="IPR052337">
    <property type="entry name" value="SAT4-like"/>
</dbReference>
<sequence length="406" mass="43885">MSDPAAQAAVAAAIAAAVRTFNTELWTFYAFGVLITIVRTYARVKAVGIRDLRADDFIVWLAILLYTAQSTLAYFAVNHGQGLANNAMTDAERAALSPDSTEYRLRVFGSKIQVVGWTTYACLICTLKIAVLVFYIRLMEGLSNYFRIRIWIGFGLVGLTFVASVITIYGSCQPFSNYWQINPDPGNSCQGAVASPIVWVTFASSVVTDLYLIMVPLPMLWGTSLKLVKKLAATFVLGAGVFVLICSLLKTIFVTTDPVHGAQLAGEWGTREAFVSVVTTNLPMIFPLLKSWLKPLFGSALSSTGAASKHPSGFRTIGGGGGSSGVGQRRKPTSSKQPVTDSLSFSESAEHIVNSVKMQNLEGYTGLAAPTRPPSKGIMVSNEFKMVEDGISHKDGRDAKQVHESW</sequence>
<dbReference type="Pfam" id="PF20684">
    <property type="entry name" value="Fung_rhodopsin"/>
    <property type="match status" value="1"/>
</dbReference>
<reference evidence="9 10" key="1">
    <citation type="submission" date="2016-04" db="EMBL/GenBank/DDBJ databases">
        <title>A degradative enzymes factory behind the ericoid mycorrhizal symbiosis.</title>
        <authorList>
            <consortium name="DOE Joint Genome Institute"/>
            <person name="Martino E."/>
            <person name="Morin E."/>
            <person name="Grelet G."/>
            <person name="Kuo A."/>
            <person name="Kohler A."/>
            <person name="Daghino S."/>
            <person name="Barry K."/>
            <person name="Choi C."/>
            <person name="Cichocki N."/>
            <person name="Clum A."/>
            <person name="Copeland A."/>
            <person name="Hainaut M."/>
            <person name="Haridas S."/>
            <person name="Labutti K."/>
            <person name="Lindquist E."/>
            <person name="Lipzen A."/>
            <person name="Khouja H.-R."/>
            <person name="Murat C."/>
            <person name="Ohm R."/>
            <person name="Olson A."/>
            <person name="Spatafora J."/>
            <person name="Veneault-Fourrey C."/>
            <person name="Henrissat B."/>
            <person name="Grigoriev I."/>
            <person name="Martin F."/>
            <person name="Perotto S."/>
        </authorList>
    </citation>
    <scope>NUCLEOTIDE SEQUENCE [LARGE SCALE GENOMIC DNA]</scope>
    <source>
        <strain evidence="9 10">E</strain>
    </source>
</reference>
<evidence type="ECO:0000256" key="3">
    <source>
        <dbReference type="ARBA" id="ARBA00022989"/>
    </source>
</evidence>
<dbReference type="AlphaFoldDB" id="A0A2J6TJG1"/>
<dbReference type="GO" id="GO:0016020">
    <property type="term" value="C:membrane"/>
    <property type="evidence" value="ECO:0007669"/>
    <property type="project" value="UniProtKB-SubCell"/>
</dbReference>
<gene>
    <name evidence="9" type="ORF">K444DRAFT_610027</name>
</gene>
<dbReference type="PANTHER" id="PTHR33048:SF105">
    <property type="match status" value="1"/>
</dbReference>
<feature type="region of interest" description="Disordered" evidence="6">
    <location>
        <begin position="306"/>
        <end position="345"/>
    </location>
</feature>
<evidence type="ECO:0000256" key="2">
    <source>
        <dbReference type="ARBA" id="ARBA00022692"/>
    </source>
</evidence>
<keyword evidence="10" id="KW-1185">Reference proteome</keyword>
<keyword evidence="4 7" id="KW-0472">Membrane</keyword>
<feature type="transmembrane region" description="Helical" evidence="7">
    <location>
        <begin position="148"/>
        <end position="169"/>
    </location>
</feature>
<feature type="domain" description="Rhodopsin" evidence="8">
    <location>
        <begin position="39"/>
        <end position="290"/>
    </location>
</feature>
<dbReference type="EMBL" id="KZ613782">
    <property type="protein sequence ID" value="PMD63159.1"/>
    <property type="molecule type" value="Genomic_DNA"/>
</dbReference>